<comment type="caution">
    <text evidence="2">The sequence shown here is derived from an EMBL/GenBank/DDBJ whole genome shotgun (WGS) entry which is preliminary data.</text>
</comment>
<keyword evidence="1" id="KW-1133">Transmembrane helix</keyword>
<dbReference type="PANTHER" id="PTHR48098:SF1">
    <property type="entry name" value="DIACYLGLYCEROL ACYLTRANSFERASE_MYCOLYLTRANSFERASE AG85A"/>
    <property type="match status" value="1"/>
</dbReference>
<evidence type="ECO:0000256" key="1">
    <source>
        <dbReference type="SAM" id="Phobius"/>
    </source>
</evidence>
<dbReference type="InterPro" id="IPR050583">
    <property type="entry name" value="Mycobacterial_A85_antigen"/>
</dbReference>
<dbReference type="GO" id="GO:0016747">
    <property type="term" value="F:acyltransferase activity, transferring groups other than amino-acyl groups"/>
    <property type="evidence" value="ECO:0007669"/>
    <property type="project" value="TreeGrafter"/>
</dbReference>
<dbReference type="Pfam" id="PF00756">
    <property type="entry name" value="Esterase"/>
    <property type="match status" value="1"/>
</dbReference>
<dbReference type="PANTHER" id="PTHR48098">
    <property type="entry name" value="ENTEROCHELIN ESTERASE-RELATED"/>
    <property type="match status" value="1"/>
</dbReference>
<feature type="transmembrane region" description="Helical" evidence="1">
    <location>
        <begin position="38"/>
        <end position="59"/>
    </location>
</feature>
<organism evidence="2 3">
    <name type="scientific">Embleya hyalina</name>
    <dbReference type="NCBI Taxonomy" id="516124"/>
    <lineage>
        <taxon>Bacteria</taxon>
        <taxon>Bacillati</taxon>
        <taxon>Actinomycetota</taxon>
        <taxon>Actinomycetes</taxon>
        <taxon>Kitasatosporales</taxon>
        <taxon>Streptomycetaceae</taxon>
        <taxon>Embleya</taxon>
    </lineage>
</organism>
<evidence type="ECO:0000313" key="3">
    <source>
        <dbReference type="Proteomes" id="UP000286931"/>
    </source>
</evidence>
<dbReference type="SUPFAM" id="SSF53474">
    <property type="entry name" value="alpha/beta-Hydrolases"/>
    <property type="match status" value="1"/>
</dbReference>
<keyword evidence="1" id="KW-0472">Membrane</keyword>
<dbReference type="Proteomes" id="UP000286931">
    <property type="component" value="Unassembled WGS sequence"/>
</dbReference>
<dbReference type="RefSeq" id="WP_246127110.1">
    <property type="nucleotide sequence ID" value="NZ_BIFH01000033.1"/>
</dbReference>
<keyword evidence="1" id="KW-0812">Transmembrane</keyword>
<proteinExistence type="predicted"/>
<accession>A0A401YXT9</accession>
<keyword evidence="3" id="KW-1185">Reference proteome</keyword>
<name>A0A401YXT9_9ACTN</name>
<dbReference type="Gene3D" id="3.40.50.1820">
    <property type="entry name" value="alpha/beta hydrolase"/>
    <property type="match status" value="1"/>
</dbReference>
<evidence type="ECO:0000313" key="2">
    <source>
        <dbReference type="EMBL" id="GCD99446.1"/>
    </source>
</evidence>
<sequence>MGLTSLKLIILLCLVTVAAASAAVFFWPKLSRQHVVPILGRVGILLSTQVLLLATVAVIGNRYFVFYTTWDDLFGRTGKPVLNFGETGPGDMPKLVKEKGTETIDVPQGSNPQVAGQIMQVDLVGRRSGMGTPALVYLPPQYFQAQYKDRRFPVVVTLTGYPGNERNLVTRLELPKIAANEIAAGRVQPTIFVMMKPSVGLDRDTECTDVPGGPQVGMFFSQDLPEAINQAYRVAPGPRGWAMLGDSTGGYCAAKLPMLNSDRIGAGVALSADYGAPSDGDTGDLYGGSKAYRNQNDLLWRLKNLPMPPVSLLLTSSESGEPNLADTREFQKLAKPPLKVDTLVLPTGGHNFKTWQTVLPDALRWLSTQQKVDHPKEPGPVAASP</sequence>
<dbReference type="AlphaFoldDB" id="A0A401YXT9"/>
<dbReference type="InterPro" id="IPR029058">
    <property type="entry name" value="AB_hydrolase_fold"/>
</dbReference>
<dbReference type="InterPro" id="IPR000801">
    <property type="entry name" value="Esterase-like"/>
</dbReference>
<gene>
    <name evidence="2" type="ORF">EHYA_07167</name>
</gene>
<reference evidence="2 3" key="1">
    <citation type="submission" date="2018-12" db="EMBL/GenBank/DDBJ databases">
        <title>Draft genome sequence of Embleya hyalina NBRC 13850T.</title>
        <authorList>
            <person name="Komaki H."/>
            <person name="Hosoyama A."/>
            <person name="Kimura A."/>
            <person name="Ichikawa N."/>
            <person name="Tamura T."/>
        </authorList>
    </citation>
    <scope>NUCLEOTIDE SEQUENCE [LARGE SCALE GENOMIC DNA]</scope>
    <source>
        <strain evidence="2 3">NBRC 13850</strain>
    </source>
</reference>
<dbReference type="EMBL" id="BIFH01000033">
    <property type="protein sequence ID" value="GCD99446.1"/>
    <property type="molecule type" value="Genomic_DNA"/>
</dbReference>
<protein>
    <submittedName>
        <fullName evidence="2">Esterase</fullName>
    </submittedName>
</protein>